<comment type="caution">
    <text evidence="1">The sequence shown here is derived from an EMBL/GenBank/DDBJ whole genome shotgun (WGS) entry which is preliminary data.</text>
</comment>
<sequence length="100" mass="10657">MTSDEEDVSEDEGSTGTDFNIDWDDESESGSVDDMKAGENDPVGLGVTERLEDTQVDDNPTQANIGTNANSAEEDSEDWGLGYDSQAIAAASMLEGEMTK</sequence>
<proteinExistence type="predicted"/>
<dbReference type="Proteomes" id="UP001227268">
    <property type="component" value="Unassembled WGS sequence"/>
</dbReference>
<dbReference type="EMBL" id="JASBWT010000038">
    <property type="protein sequence ID" value="KAJ9092462.1"/>
    <property type="molecule type" value="Genomic_DNA"/>
</dbReference>
<keyword evidence="2" id="KW-1185">Reference proteome</keyword>
<evidence type="ECO:0000313" key="1">
    <source>
        <dbReference type="EMBL" id="KAJ9092462.1"/>
    </source>
</evidence>
<gene>
    <name evidence="1" type="ORF">QFC21_006844</name>
</gene>
<organism evidence="1 2">
    <name type="scientific">Naganishia friedmannii</name>
    <dbReference type="NCBI Taxonomy" id="89922"/>
    <lineage>
        <taxon>Eukaryota</taxon>
        <taxon>Fungi</taxon>
        <taxon>Dikarya</taxon>
        <taxon>Basidiomycota</taxon>
        <taxon>Agaricomycotina</taxon>
        <taxon>Tremellomycetes</taxon>
        <taxon>Filobasidiales</taxon>
        <taxon>Filobasidiaceae</taxon>
        <taxon>Naganishia</taxon>
    </lineage>
</organism>
<name>A0ACC2V1F9_9TREE</name>
<accession>A0ACC2V1F9</accession>
<reference evidence="1" key="1">
    <citation type="submission" date="2023-04" db="EMBL/GenBank/DDBJ databases">
        <title>Draft Genome sequencing of Naganishia species isolated from polar environments using Oxford Nanopore Technology.</title>
        <authorList>
            <person name="Leo P."/>
            <person name="Venkateswaran K."/>
        </authorList>
    </citation>
    <scope>NUCLEOTIDE SEQUENCE</scope>
    <source>
        <strain evidence="1">MNA-CCFEE 5423</strain>
    </source>
</reference>
<protein>
    <submittedName>
        <fullName evidence="1">Uncharacterized protein</fullName>
    </submittedName>
</protein>
<evidence type="ECO:0000313" key="2">
    <source>
        <dbReference type="Proteomes" id="UP001227268"/>
    </source>
</evidence>